<feature type="transmembrane region" description="Helical" evidence="1">
    <location>
        <begin position="6"/>
        <end position="35"/>
    </location>
</feature>
<organism evidence="2">
    <name type="scientific">Amphimedon queenslandica</name>
    <name type="common">Sponge</name>
    <dbReference type="NCBI Taxonomy" id="400682"/>
    <lineage>
        <taxon>Eukaryota</taxon>
        <taxon>Metazoa</taxon>
        <taxon>Porifera</taxon>
        <taxon>Demospongiae</taxon>
        <taxon>Heteroscleromorpha</taxon>
        <taxon>Haplosclerida</taxon>
        <taxon>Niphatidae</taxon>
        <taxon>Amphimedon</taxon>
    </lineage>
</organism>
<name>A0A1X7UCK7_AMPQE</name>
<keyword evidence="1" id="KW-0472">Membrane</keyword>
<dbReference type="InParanoid" id="A0A1X7UCK7"/>
<evidence type="ECO:0000256" key="1">
    <source>
        <dbReference type="SAM" id="Phobius"/>
    </source>
</evidence>
<keyword evidence="1" id="KW-0812">Transmembrane</keyword>
<protein>
    <submittedName>
        <fullName evidence="2">Uncharacterized protein</fullName>
    </submittedName>
</protein>
<dbReference type="EnsemblMetazoa" id="Aqu2.1.25679_001">
    <property type="protein sequence ID" value="Aqu2.1.25679_001"/>
    <property type="gene ID" value="Aqu2.1.25679"/>
</dbReference>
<sequence length="36" mass="3873">MCVNTGAHTIIALITLQVATVSVNSTVWYTIVILIL</sequence>
<evidence type="ECO:0000313" key="2">
    <source>
        <dbReference type="EnsemblMetazoa" id="Aqu2.1.25679_001"/>
    </source>
</evidence>
<dbReference type="AlphaFoldDB" id="A0A1X7UCK7"/>
<keyword evidence="1" id="KW-1133">Transmembrane helix</keyword>
<accession>A0A1X7UCK7</accession>
<reference evidence="2" key="1">
    <citation type="submission" date="2017-05" db="UniProtKB">
        <authorList>
            <consortium name="EnsemblMetazoa"/>
        </authorList>
    </citation>
    <scope>IDENTIFICATION</scope>
</reference>
<proteinExistence type="predicted"/>